<name>A0A0F8ZSP3_9ZZZZ</name>
<proteinExistence type="predicted"/>
<comment type="caution">
    <text evidence="1">The sequence shown here is derived from an EMBL/GenBank/DDBJ whole genome shotgun (WGS) entry which is preliminary data.</text>
</comment>
<gene>
    <name evidence="1" type="ORF">LCGC14_2999260</name>
</gene>
<reference evidence="1" key="1">
    <citation type="journal article" date="2015" name="Nature">
        <title>Complex archaea that bridge the gap between prokaryotes and eukaryotes.</title>
        <authorList>
            <person name="Spang A."/>
            <person name="Saw J.H."/>
            <person name="Jorgensen S.L."/>
            <person name="Zaremba-Niedzwiedzka K."/>
            <person name="Martijn J."/>
            <person name="Lind A.E."/>
            <person name="van Eijk R."/>
            <person name="Schleper C."/>
            <person name="Guy L."/>
            <person name="Ettema T.J."/>
        </authorList>
    </citation>
    <scope>NUCLEOTIDE SEQUENCE</scope>
</reference>
<feature type="non-terminal residue" evidence="1">
    <location>
        <position position="1"/>
    </location>
</feature>
<accession>A0A0F8ZSP3</accession>
<evidence type="ECO:0000313" key="1">
    <source>
        <dbReference type="EMBL" id="KKK62946.1"/>
    </source>
</evidence>
<protein>
    <submittedName>
        <fullName evidence="1">Uncharacterized protein</fullName>
    </submittedName>
</protein>
<sequence>GRNQALVAILAPDGLRRIKLRNAVKQFNEKLAELASAASWGAVEITADLAVTYSGMGWRLCSKSGRYRGRAMFQLACASIDGSDLVILDGADILDTVGRRGLFRLLREFNKPALVCMTIAERDDVPSLAAKNYGQSYWLENSTVEVL</sequence>
<organism evidence="1">
    <name type="scientific">marine sediment metagenome</name>
    <dbReference type="NCBI Taxonomy" id="412755"/>
    <lineage>
        <taxon>unclassified sequences</taxon>
        <taxon>metagenomes</taxon>
        <taxon>ecological metagenomes</taxon>
    </lineage>
</organism>
<dbReference type="AlphaFoldDB" id="A0A0F8ZSP3"/>
<dbReference type="EMBL" id="LAZR01061749">
    <property type="protein sequence ID" value="KKK62946.1"/>
    <property type="molecule type" value="Genomic_DNA"/>
</dbReference>